<dbReference type="InterPro" id="IPR030395">
    <property type="entry name" value="GP_PDE_dom"/>
</dbReference>
<evidence type="ECO:0000259" key="1">
    <source>
        <dbReference type="PROSITE" id="PS51704"/>
    </source>
</evidence>
<evidence type="ECO:0000313" key="3">
    <source>
        <dbReference type="Proteomes" id="UP000198683"/>
    </source>
</evidence>
<dbReference type="EMBL" id="FNFB01000038">
    <property type="protein sequence ID" value="SDM09817.1"/>
    <property type="molecule type" value="Genomic_DNA"/>
</dbReference>
<dbReference type="Proteomes" id="UP000198683">
    <property type="component" value="Unassembled WGS sequence"/>
</dbReference>
<gene>
    <name evidence="2" type="ORF">SAMN05421874_13871</name>
</gene>
<dbReference type="InterPro" id="IPR017946">
    <property type="entry name" value="PLC-like_Pdiesterase_TIM-brl"/>
</dbReference>
<dbReference type="Pfam" id="PF03009">
    <property type="entry name" value="GDPD"/>
    <property type="match status" value="1"/>
</dbReference>
<dbReference type="STRING" id="683260.SAMN05421874_13871"/>
<name>A0A1G9QH57_9ACTN</name>
<dbReference type="RefSeq" id="WP_090773606.1">
    <property type="nucleotide sequence ID" value="NZ_FNFB01000038.1"/>
</dbReference>
<feature type="domain" description="GP-PDE" evidence="1">
    <location>
        <begin position="20"/>
        <end position="299"/>
    </location>
</feature>
<dbReference type="PROSITE" id="PS51704">
    <property type="entry name" value="GP_PDE"/>
    <property type="match status" value="1"/>
</dbReference>
<dbReference type="Gene3D" id="3.20.20.190">
    <property type="entry name" value="Phosphatidylinositol (PI) phosphodiesterase"/>
    <property type="match status" value="1"/>
</dbReference>
<dbReference type="GO" id="GO:0006629">
    <property type="term" value="P:lipid metabolic process"/>
    <property type="evidence" value="ECO:0007669"/>
    <property type="project" value="InterPro"/>
</dbReference>
<proteinExistence type="predicted"/>
<evidence type="ECO:0000313" key="2">
    <source>
        <dbReference type="EMBL" id="SDM09817.1"/>
    </source>
</evidence>
<protein>
    <submittedName>
        <fullName evidence="2">Glycerophosphoryl diester phosphodiesterase</fullName>
    </submittedName>
</protein>
<dbReference type="PANTHER" id="PTHR46211">
    <property type="entry name" value="GLYCEROPHOSPHORYL DIESTER PHOSPHODIESTERASE"/>
    <property type="match status" value="1"/>
</dbReference>
<dbReference type="PANTHER" id="PTHR46211:SF14">
    <property type="entry name" value="GLYCEROPHOSPHODIESTER PHOSPHODIESTERASE"/>
    <property type="match status" value="1"/>
</dbReference>
<dbReference type="AlphaFoldDB" id="A0A1G9QH57"/>
<dbReference type="SUPFAM" id="SSF51695">
    <property type="entry name" value="PLC-like phosphodiesterases"/>
    <property type="match status" value="1"/>
</dbReference>
<reference evidence="2 3" key="1">
    <citation type="submission" date="2016-10" db="EMBL/GenBank/DDBJ databases">
        <authorList>
            <person name="de Groot N.N."/>
        </authorList>
    </citation>
    <scope>NUCLEOTIDE SEQUENCE [LARGE SCALE GENOMIC DNA]</scope>
    <source>
        <strain evidence="2 3">CGMCC 4.5681</strain>
    </source>
</reference>
<accession>A0A1G9QH57</accession>
<organism evidence="2 3">
    <name type="scientific">Nonomuraea maritima</name>
    <dbReference type="NCBI Taxonomy" id="683260"/>
    <lineage>
        <taxon>Bacteria</taxon>
        <taxon>Bacillati</taxon>
        <taxon>Actinomycetota</taxon>
        <taxon>Actinomycetes</taxon>
        <taxon>Streptosporangiales</taxon>
        <taxon>Streptosporangiaceae</taxon>
        <taxon>Nonomuraea</taxon>
    </lineage>
</organism>
<dbReference type="GO" id="GO:0008081">
    <property type="term" value="F:phosphoric diester hydrolase activity"/>
    <property type="evidence" value="ECO:0007669"/>
    <property type="project" value="InterPro"/>
</dbReference>
<dbReference type="OrthoDB" id="9758957at2"/>
<keyword evidence="3" id="KW-1185">Reference proteome</keyword>
<sequence length="318" mass="34780">MRRGIAWTCPVTGRVLRVRVEIHGHRGARGLWPENTLPGMSRTMELGVDALEFDVALTADRRLVLTHDLTVSAVTSADRGPVHAGDPLYPYVGKPINALTLAQLRTLDVGVRLPRHPDDRFALTQVPMPETRMPTLGAVLGLVNAYEAEGVRLHIELKSDPTRPELTADPEMFTDLVVEELDRHGRLGNAAILSFDWRVISHAERVAPGTRRFALIELDTLHWNGGVGDDVAAAARDAGATTLSPEHIMVDETLMERSAAAGLDVAVWTVNDTELAGRLLDLGVAGVVTDYPDRMRGLWRERGLRLPQPVAPLRPVGV</sequence>